<proteinExistence type="inferred from homology"/>
<dbReference type="InterPro" id="IPR051915">
    <property type="entry name" value="Cellulose_Degrad_GH3"/>
</dbReference>
<comment type="catalytic activity">
    <reaction evidence="1">
        <text>Hydrolysis of terminal, non-reducing beta-D-glucosyl residues with release of beta-D-glucose.</text>
        <dbReference type="EC" id="3.2.1.21"/>
    </reaction>
</comment>
<dbReference type="PANTHER" id="PTHR30620">
    <property type="entry name" value="PERIPLASMIC BETA-GLUCOSIDASE-RELATED"/>
    <property type="match status" value="1"/>
</dbReference>
<dbReference type="GO" id="GO:0009251">
    <property type="term" value="P:glucan catabolic process"/>
    <property type="evidence" value="ECO:0007669"/>
    <property type="project" value="TreeGrafter"/>
</dbReference>
<dbReference type="Proteomes" id="UP000474175">
    <property type="component" value="Unassembled WGS sequence"/>
</dbReference>
<dbReference type="PANTHER" id="PTHR30620:SF16">
    <property type="entry name" value="LYSOSOMAL BETA GLUCOSIDASE"/>
    <property type="match status" value="1"/>
</dbReference>
<feature type="domain" description="Glycoside hydrolase family 3 N-terminal" evidence="7">
    <location>
        <begin position="136"/>
        <end position="479"/>
    </location>
</feature>
<accession>A0A6L9L3P5</accession>
<keyword evidence="5 9" id="KW-0378">Hydrolase</keyword>
<keyword evidence="6" id="KW-0326">Glycosidase</keyword>
<dbReference type="Pfam" id="PF00933">
    <property type="entry name" value="Glyco_hydro_3"/>
    <property type="match status" value="1"/>
</dbReference>
<protein>
    <recommendedName>
        <fullName evidence="3">beta-glucosidase</fullName>
        <ecNumber evidence="3">3.2.1.21</ecNumber>
    </recommendedName>
</protein>
<evidence type="ECO:0000256" key="1">
    <source>
        <dbReference type="ARBA" id="ARBA00000448"/>
    </source>
</evidence>
<keyword evidence="4" id="KW-0732">Signal</keyword>
<evidence type="ECO:0000259" key="7">
    <source>
        <dbReference type="Pfam" id="PF00933"/>
    </source>
</evidence>
<dbReference type="Gene3D" id="3.20.20.300">
    <property type="entry name" value="Glycoside hydrolase, family 3, N-terminal domain"/>
    <property type="match status" value="1"/>
</dbReference>
<name>A0A6L9L3P5_9BACT</name>
<reference evidence="9 10" key="1">
    <citation type="submission" date="2020-02" db="EMBL/GenBank/DDBJ databases">
        <title>Draft genome sequence of two Spirosoma agri KCTC 52727 and Spirosoma terrae KCTC 52035.</title>
        <authorList>
            <person name="Rojas J."/>
            <person name="Ambika Manirajan B."/>
            <person name="Suarez C."/>
            <person name="Ratering S."/>
            <person name="Schnell S."/>
        </authorList>
    </citation>
    <scope>NUCLEOTIDE SEQUENCE [LARGE SCALE GENOMIC DNA]</scope>
    <source>
        <strain evidence="9 10">KCTC 52035</strain>
    </source>
</reference>
<keyword evidence="10" id="KW-1185">Reference proteome</keyword>
<evidence type="ECO:0000256" key="2">
    <source>
        <dbReference type="ARBA" id="ARBA00005336"/>
    </source>
</evidence>
<dbReference type="SUPFAM" id="SSF51445">
    <property type="entry name" value="(Trans)glycosidases"/>
    <property type="match status" value="1"/>
</dbReference>
<dbReference type="SUPFAM" id="SSF52279">
    <property type="entry name" value="Beta-D-glucan exohydrolase, C-terminal domain"/>
    <property type="match status" value="1"/>
</dbReference>
<evidence type="ECO:0000259" key="8">
    <source>
        <dbReference type="Pfam" id="PF01915"/>
    </source>
</evidence>
<comment type="similarity">
    <text evidence="2">Belongs to the glycosyl hydrolase 3 family.</text>
</comment>
<dbReference type="InterPro" id="IPR036881">
    <property type="entry name" value="Glyco_hydro_3_C_sf"/>
</dbReference>
<dbReference type="GO" id="GO:0008422">
    <property type="term" value="F:beta-glucosidase activity"/>
    <property type="evidence" value="ECO:0007669"/>
    <property type="project" value="UniProtKB-EC"/>
</dbReference>
<evidence type="ECO:0000256" key="4">
    <source>
        <dbReference type="ARBA" id="ARBA00022729"/>
    </source>
</evidence>
<evidence type="ECO:0000256" key="3">
    <source>
        <dbReference type="ARBA" id="ARBA00012744"/>
    </source>
</evidence>
<evidence type="ECO:0000256" key="5">
    <source>
        <dbReference type="ARBA" id="ARBA00022801"/>
    </source>
</evidence>
<dbReference type="InterPro" id="IPR017853">
    <property type="entry name" value="GH"/>
</dbReference>
<dbReference type="AlphaFoldDB" id="A0A6L9L3P5"/>
<evidence type="ECO:0000313" key="10">
    <source>
        <dbReference type="Proteomes" id="UP000474175"/>
    </source>
</evidence>
<organism evidence="9 10">
    <name type="scientific">Spirosoma terrae</name>
    <dbReference type="NCBI Taxonomy" id="1968276"/>
    <lineage>
        <taxon>Bacteria</taxon>
        <taxon>Pseudomonadati</taxon>
        <taxon>Bacteroidota</taxon>
        <taxon>Cytophagia</taxon>
        <taxon>Cytophagales</taxon>
        <taxon>Cytophagaceae</taxon>
        <taxon>Spirosoma</taxon>
    </lineage>
</organism>
<gene>
    <name evidence="9" type="ORF">GK108_09155</name>
</gene>
<dbReference type="PRINTS" id="PR00133">
    <property type="entry name" value="GLHYDRLASE3"/>
</dbReference>
<feature type="domain" description="Glycoside hydrolase family 3 C-terminal" evidence="8">
    <location>
        <begin position="520"/>
        <end position="759"/>
    </location>
</feature>
<dbReference type="InterPro" id="IPR002772">
    <property type="entry name" value="Glyco_hydro_3_C"/>
</dbReference>
<evidence type="ECO:0000313" key="9">
    <source>
        <dbReference type="EMBL" id="NDU95040.1"/>
    </source>
</evidence>
<dbReference type="InterPro" id="IPR001764">
    <property type="entry name" value="Glyco_hydro_3_N"/>
</dbReference>
<dbReference type="EC" id="3.2.1.21" evidence="3"/>
<dbReference type="Gene3D" id="3.40.50.1700">
    <property type="entry name" value="Glycoside hydrolase family 3 C-terminal domain"/>
    <property type="match status" value="1"/>
</dbReference>
<dbReference type="InterPro" id="IPR036962">
    <property type="entry name" value="Glyco_hydro_3_N_sf"/>
</dbReference>
<dbReference type="Pfam" id="PF01915">
    <property type="entry name" value="Glyco_hydro_3_C"/>
    <property type="match status" value="1"/>
</dbReference>
<dbReference type="RefSeq" id="WP_163946217.1">
    <property type="nucleotide sequence ID" value="NZ_JAAFZH010000003.1"/>
</dbReference>
<sequence>MIKYILLGAGLLLVGPVSFVSGQNWTETKVGTWVKVANKGGQTLGYSPTSSVKLLTVNGLAFKDLNKNGKLDPYEDWRLPAAARAKDLAAKMSVEQIAGLMLYSRHQPIPAAPAGPFAGTYGGKVFTQSGANVADLSDQQREFLTKDNLRHVLITSVQSPEAAAQWNNNAQGLVEGLGLGIPINSSSDPRHGTRADAEYNAGAGGSISMWPSSLGLAATFNPDLVQRFGQIAATEYRALGIATALSPQVDLATDPRWNRANGTFGEDPQLATDMARAYIDGFQTSTGADEITGGWGYHSVNAMVKHWPGGGSGEGGRDAHYGYGKYAVYPGNNFATHFLPFINGAFKLKGKTGMASAVMPYYTISFDQDKKYGENVGNNYSKYIIGDLLRGKYKYDGVVCTDWLITANETAVDVFLTGKSWGVEKLTVPERHYKVLMAGADQFGGNNDAGPVIDAYKMGVKEKGEATMRARFEQSAVRLLKNIFQVGLFENPYLDPEQSSSAVGKAEFMQTGYQTQLQSVVMLKNKAKALPLAKGKKVYIPKRFTPAGRNFLGMEIPESLEYPVNLNIVKKYFTVTDNPDEADYALVFIQSPNSGGGYNSADAKAGGTGYVPVSLQYGDYTAQGTRNPSIAGGDPLEKFTNRTYNGKTAKTINATDLGMVTDTYANMKGKPVIVSLLVSNPTVVGEFEKQSNAILAHFGVQDQALMDILTGAHEPSALLPMQMPADMKTVEAQAEDVPRDMKPYVDSEGNSYDFGYGLNWKGIIQDSRTAKYKKAALSMK</sequence>
<evidence type="ECO:0000256" key="6">
    <source>
        <dbReference type="ARBA" id="ARBA00023295"/>
    </source>
</evidence>
<comment type="caution">
    <text evidence="9">The sequence shown here is derived from an EMBL/GenBank/DDBJ whole genome shotgun (WGS) entry which is preliminary data.</text>
</comment>
<dbReference type="EMBL" id="JAAFZH010000003">
    <property type="protein sequence ID" value="NDU95040.1"/>
    <property type="molecule type" value="Genomic_DNA"/>
</dbReference>